<dbReference type="GO" id="GO:0005886">
    <property type="term" value="C:plasma membrane"/>
    <property type="evidence" value="ECO:0007669"/>
    <property type="project" value="UniProtKB-SubCell"/>
</dbReference>
<evidence type="ECO:0000256" key="3">
    <source>
        <dbReference type="ARBA" id="ARBA00022475"/>
    </source>
</evidence>
<dbReference type="InterPro" id="IPR014032">
    <property type="entry name" value="Peptidase_A24A_bac"/>
</dbReference>
<keyword evidence="9" id="KW-0378">Hydrolase</keyword>
<keyword evidence="9" id="KW-0489">Methyltransferase</keyword>
<dbReference type="GO" id="GO:0008168">
    <property type="term" value="F:methyltransferase activity"/>
    <property type="evidence" value="ECO:0007669"/>
    <property type="project" value="UniProtKB-KW"/>
</dbReference>
<evidence type="ECO:0000313" key="16">
    <source>
        <dbReference type="Proteomes" id="UP001296969"/>
    </source>
</evidence>
<dbReference type="EMBL" id="JADRCQ010000001">
    <property type="protein sequence ID" value="MBK5071965.1"/>
    <property type="molecule type" value="Genomic_DNA"/>
</dbReference>
<sequence>MDNAFVILGFGLFGLLSGSLTTRIAHQIPAVLFARWQQQYCQITNTNLHLSIGPTKFSLALLSHPRCPHCHQPFSKRCVYLVISWLCIHGRCPSCHKAISCRYPLTELICSLLFMIIAASSADPVRIIMLLSVTLWLMTASLIDISHQLLPDIFTLPLIWSGLIFALFGLSPLSLSESLTGTLIGYIFLWIPGMLFRSIKGQYGLGGGDIKLMAGLGGWVGIEALPTIMLIASLSGLIYFLLIKLNKKTKNNTIAFGPFLAVAGWLALL</sequence>
<dbReference type="InterPro" id="IPR010627">
    <property type="entry name" value="Prepilin_pept_A24_N"/>
</dbReference>
<comment type="subcellular location">
    <subcellularLocation>
        <location evidence="1">Cell inner membrane</location>
        <topology evidence="1">Multi-pass membrane protein</topology>
    </subcellularLocation>
    <subcellularLocation>
        <location evidence="9">Cell membrane</location>
        <topology evidence="9">Multi-pass membrane protein</topology>
    </subcellularLocation>
</comment>
<keyword evidence="4" id="KW-0997">Cell inner membrane</keyword>
<proteinExistence type="inferred from homology"/>
<evidence type="ECO:0000256" key="2">
    <source>
        <dbReference type="ARBA" id="ARBA00005801"/>
    </source>
</evidence>
<accession>A0A9D7AFU0</accession>
<feature type="transmembrane region" description="Helical" evidence="10">
    <location>
        <begin position="127"/>
        <end position="147"/>
    </location>
</feature>
<evidence type="ECO:0000313" key="15">
    <source>
        <dbReference type="Proteomes" id="UP000807542"/>
    </source>
</evidence>
<dbReference type="InterPro" id="IPR000045">
    <property type="entry name" value="Prepilin_IV_endopep_pep"/>
</dbReference>
<evidence type="ECO:0000256" key="5">
    <source>
        <dbReference type="ARBA" id="ARBA00022692"/>
    </source>
</evidence>
<keyword evidence="6 10" id="KW-1133">Transmembrane helix</keyword>
<feature type="transmembrane region" description="Helical" evidence="10">
    <location>
        <begin position="219"/>
        <end position="241"/>
    </location>
</feature>
<dbReference type="EC" id="3.4.23.43" evidence="9"/>
<evidence type="ECO:0000256" key="10">
    <source>
        <dbReference type="SAM" id="Phobius"/>
    </source>
</evidence>
<feature type="domain" description="Prepilin peptidase A24 N-terminal" evidence="12">
    <location>
        <begin position="12"/>
        <end position="119"/>
    </location>
</feature>
<evidence type="ECO:0000259" key="12">
    <source>
        <dbReference type="Pfam" id="PF06750"/>
    </source>
</evidence>
<evidence type="ECO:0000313" key="14">
    <source>
        <dbReference type="EMBL" id="MBK5175274.1"/>
    </source>
</evidence>
<evidence type="ECO:0000256" key="9">
    <source>
        <dbReference type="RuleBase" id="RU003794"/>
    </source>
</evidence>
<feature type="transmembrane region" description="Helical" evidence="10">
    <location>
        <begin position="153"/>
        <end position="171"/>
    </location>
</feature>
<keyword evidence="9" id="KW-0808">Transferase</keyword>
<evidence type="ECO:0000256" key="4">
    <source>
        <dbReference type="ARBA" id="ARBA00022519"/>
    </source>
</evidence>
<organism evidence="14 15">
    <name type="scientific">Limnobaculum xujianqingii</name>
    <dbReference type="NCBI Taxonomy" id="2738837"/>
    <lineage>
        <taxon>Bacteria</taxon>
        <taxon>Pseudomonadati</taxon>
        <taxon>Pseudomonadota</taxon>
        <taxon>Gammaproteobacteria</taxon>
        <taxon>Enterobacterales</taxon>
        <taxon>Budviciaceae</taxon>
        <taxon>Limnobaculum</taxon>
    </lineage>
</organism>
<dbReference type="PANTHER" id="PTHR30487">
    <property type="entry name" value="TYPE 4 PREPILIN-LIKE PROTEINS LEADER PEPTIDE-PROCESSING ENZYME"/>
    <property type="match status" value="1"/>
</dbReference>
<dbReference type="EC" id="2.1.1.-" evidence="9"/>
<feature type="domain" description="Prepilin type IV endopeptidase peptidase" evidence="11">
    <location>
        <begin position="133"/>
        <end position="241"/>
    </location>
</feature>
<dbReference type="Proteomes" id="UP001296969">
    <property type="component" value="Unassembled WGS sequence"/>
</dbReference>
<dbReference type="Pfam" id="PF01478">
    <property type="entry name" value="Peptidase_A24"/>
    <property type="match status" value="1"/>
</dbReference>
<keyword evidence="16" id="KW-1185">Reference proteome</keyword>
<dbReference type="Proteomes" id="UP000807542">
    <property type="component" value="Unassembled WGS sequence"/>
</dbReference>
<evidence type="ECO:0000256" key="8">
    <source>
        <dbReference type="RuleBase" id="RU003793"/>
    </source>
</evidence>
<dbReference type="GO" id="GO:0032259">
    <property type="term" value="P:methylation"/>
    <property type="evidence" value="ECO:0007669"/>
    <property type="project" value="UniProtKB-KW"/>
</dbReference>
<keyword evidence="5 9" id="KW-0812">Transmembrane</keyword>
<dbReference type="GO" id="GO:0004190">
    <property type="term" value="F:aspartic-type endopeptidase activity"/>
    <property type="evidence" value="ECO:0007669"/>
    <property type="project" value="UniProtKB-EC"/>
</dbReference>
<dbReference type="AlphaFoldDB" id="A0A9D7AFU0"/>
<dbReference type="RefSeq" id="WP_228397189.1">
    <property type="nucleotide sequence ID" value="NZ_JADRCP010000001.1"/>
</dbReference>
<evidence type="ECO:0000256" key="1">
    <source>
        <dbReference type="ARBA" id="ARBA00004429"/>
    </source>
</evidence>
<keyword evidence="7 10" id="KW-0472">Membrane</keyword>
<reference evidence="14 16" key="1">
    <citation type="submission" date="2020-11" db="EMBL/GenBank/DDBJ databases">
        <title>Insectihabitans protaetiae gen. nov. sp. nov. and Insectihabitans allomyrinae sp. nov., isolated from larvae of Protaetia brevitarsis seulensis and Allomyrina dichotoma, respectively.</title>
        <authorList>
            <person name="Lee S.D."/>
            <person name="Byeon Y.-S."/>
            <person name="Kim S.-M."/>
            <person name="Yang H.L."/>
            <person name="Kim I.S."/>
        </authorList>
    </citation>
    <scope>NUCLEOTIDE SEQUENCE</scope>
    <source>
        <strain evidence="14">CWB-B4</strain>
        <strain evidence="13 16">CWB-B43</strain>
    </source>
</reference>
<evidence type="ECO:0000256" key="7">
    <source>
        <dbReference type="ARBA" id="ARBA00023136"/>
    </source>
</evidence>
<evidence type="ECO:0000256" key="6">
    <source>
        <dbReference type="ARBA" id="ARBA00022989"/>
    </source>
</evidence>
<dbReference type="GO" id="GO:0006465">
    <property type="term" value="P:signal peptide processing"/>
    <property type="evidence" value="ECO:0007669"/>
    <property type="project" value="TreeGrafter"/>
</dbReference>
<dbReference type="PANTHER" id="PTHR30487:SF0">
    <property type="entry name" value="PREPILIN LEADER PEPTIDASE_N-METHYLTRANSFERASE-RELATED"/>
    <property type="match status" value="1"/>
</dbReference>
<feature type="transmembrane region" description="Helical" evidence="10">
    <location>
        <begin position="183"/>
        <end position="199"/>
    </location>
</feature>
<dbReference type="InterPro" id="IPR050882">
    <property type="entry name" value="Prepilin_peptidase/N-MTase"/>
</dbReference>
<evidence type="ECO:0000313" key="13">
    <source>
        <dbReference type="EMBL" id="MBK5071965.1"/>
    </source>
</evidence>
<comment type="catalytic activity">
    <reaction evidence="9">
        <text>Typically cleaves a -Gly-|-Phe- bond to release an N-terminal, basic peptide of 5-8 residues from type IV prepilin, and then N-methylates the new N-terminal amino group, the methyl donor being S-adenosyl-L-methionine.</text>
        <dbReference type="EC" id="3.4.23.43"/>
    </reaction>
</comment>
<comment type="caution">
    <text evidence="14">The sequence shown here is derived from an EMBL/GenBank/DDBJ whole genome shotgun (WGS) entry which is preliminary data.</text>
</comment>
<gene>
    <name evidence="14" type="ORF">I2492_02895</name>
    <name evidence="13" type="ORF">I2493_02895</name>
</gene>
<protein>
    <recommendedName>
        <fullName evidence="9">Prepilin leader peptidase/N-methyltransferase</fullName>
        <ecNumber evidence="9">2.1.1.-</ecNumber>
        <ecNumber evidence="9">3.4.23.43</ecNumber>
    </recommendedName>
</protein>
<comment type="similarity">
    <text evidence="2 8">Belongs to the peptidase A24 family.</text>
</comment>
<name>A0A9D7AFU0_9GAMM</name>
<keyword evidence="9" id="KW-0645">Protease</keyword>
<dbReference type="PRINTS" id="PR00864">
    <property type="entry name" value="PREPILNPTASE"/>
</dbReference>
<dbReference type="Gene3D" id="1.20.120.1220">
    <property type="match status" value="1"/>
</dbReference>
<keyword evidence="3" id="KW-1003">Cell membrane</keyword>
<dbReference type="Pfam" id="PF06750">
    <property type="entry name" value="A24_N_bact"/>
    <property type="match status" value="1"/>
</dbReference>
<keyword evidence="9" id="KW-0511">Multifunctional enzyme</keyword>
<dbReference type="EMBL" id="JADRCP010000001">
    <property type="protein sequence ID" value="MBK5175274.1"/>
    <property type="molecule type" value="Genomic_DNA"/>
</dbReference>
<comment type="function">
    <text evidence="9">Plays an essential role in type IV pili and type II pseudopili formation by proteolytically removing the leader sequence from substrate proteins and subsequently monomethylating the alpha-amino group of the newly exposed N-terminal phenylalanine.</text>
</comment>
<evidence type="ECO:0000259" key="11">
    <source>
        <dbReference type="Pfam" id="PF01478"/>
    </source>
</evidence>